<protein>
    <submittedName>
        <fullName evidence="2">Uncharacterized protein</fullName>
    </submittedName>
</protein>
<comment type="caution">
    <text evidence="2">The sequence shown here is derived from an EMBL/GenBank/DDBJ whole genome shotgun (WGS) entry which is preliminary data.</text>
</comment>
<dbReference type="AlphaFoldDB" id="E6QIX3"/>
<evidence type="ECO:0000313" key="2">
    <source>
        <dbReference type="EMBL" id="CBI07189.1"/>
    </source>
</evidence>
<evidence type="ECO:0000256" key="1">
    <source>
        <dbReference type="SAM" id="MobiDB-lite"/>
    </source>
</evidence>
<gene>
    <name evidence="2" type="ORF">CARN6_0513</name>
</gene>
<name>E6QIX3_9ZZZZ</name>
<feature type="region of interest" description="Disordered" evidence="1">
    <location>
        <begin position="1"/>
        <end position="21"/>
    </location>
</feature>
<proteinExistence type="predicted"/>
<organism evidence="2">
    <name type="scientific">mine drainage metagenome</name>
    <dbReference type="NCBI Taxonomy" id="410659"/>
    <lineage>
        <taxon>unclassified sequences</taxon>
        <taxon>metagenomes</taxon>
        <taxon>ecological metagenomes</taxon>
    </lineage>
</organism>
<sequence>MQRATAGFSQEGALGSSGAGGAKIESVARRIVSLGGWTGSEEDCLVGNRGNSDMAFSPARQGWVQFWALCFRLCALRG</sequence>
<reference evidence="2" key="1">
    <citation type="submission" date="2009-10" db="EMBL/GenBank/DDBJ databases">
        <title>Diversity of trophic interactions inside an arsenic-rich microbial ecosystem.</title>
        <authorList>
            <person name="Bertin P.N."/>
            <person name="Heinrich-Salmeron A."/>
            <person name="Pelletier E."/>
            <person name="Goulhen-Chollet F."/>
            <person name="Arsene-Ploetze F."/>
            <person name="Gallien S."/>
            <person name="Calteau A."/>
            <person name="Vallenet D."/>
            <person name="Casiot C."/>
            <person name="Chane-Woon-Ming B."/>
            <person name="Giloteaux L."/>
            <person name="Barakat M."/>
            <person name="Bonnefoy V."/>
            <person name="Bruneel O."/>
            <person name="Chandler M."/>
            <person name="Cleiss J."/>
            <person name="Duran R."/>
            <person name="Elbaz-Poulichet F."/>
            <person name="Fonknechten N."/>
            <person name="Lauga B."/>
            <person name="Mornico D."/>
            <person name="Ortet P."/>
            <person name="Schaeffer C."/>
            <person name="Siguier P."/>
            <person name="Alexander Thil Smith A."/>
            <person name="Van Dorsselaer A."/>
            <person name="Weissenbach J."/>
            <person name="Medigue C."/>
            <person name="Le Paslier D."/>
        </authorList>
    </citation>
    <scope>NUCLEOTIDE SEQUENCE</scope>
</reference>
<dbReference type="EMBL" id="CABQ01000076">
    <property type="protein sequence ID" value="CBI07189.1"/>
    <property type="molecule type" value="Genomic_DNA"/>
</dbReference>
<accession>E6QIX3</accession>